<feature type="compositionally biased region" description="Polar residues" evidence="1">
    <location>
        <begin position="323"/>
        <end position="333"/>
    </location>
</feature>
<comment type="caution">
    <text evidence="2">The sequence shown here is derived from an EMBL/GenBank/DDBJ whole genome shotgun (WGS) entry which is preliminary data.</text>
</comment>
<feature type="region of interest" description="Disordered" evidence="1">
    <location>
        <begin position="246"/>
        <end position="290"/>
    </location>
</feature>
<reference evidence="2" key="1">
    <citation type="submission" date="2024-06" db="EMBL/GenBank/DDBJ databases">
        <authorList>
            <person name="Liu X."/>
            <person name="Lenzi L."/>
            <person name="Haldenby T S."/>
            <person name="Uol C."/>
        </authorList>
    </citation>
    <scope>NUCLEOTIDE SEQUENCE</scope>
</reference>
<organism evidence="2 3">
    <name type="scientific">Calicophoron daubneyi</name>
    <name type="common">Rumen fluke</name>
    <name type="synonym">Paramphistomum daubneyi</name>
    <dbReference type="NCBI Taxonomy" id="300641"/>
    <lineage>
        <taxon>Eukaryota</taxon>
        <taxon>Metazoa</taxon>
        <taxon>Spiralia</taxon>
        <taxon>Lophotrochozoa</taxon>
        <taxon>Platyhelminthes</taxon>
        <taxon>Trematoda</taxon>
        <taxon>Digenea</taxon>
        <taxon>Plagiorchiida</taxon>
        <taxon>Pronocephalata</taxon>
        <taxon>Paramphistomoidea</taxon>
        <taxon>Paramphistomidae</taxon>
        <taxon>Calicophoron</taxon>
    </lineage>
</organism>
<feature type="compositionally biased region" description="Basic and acidic residues" evidence="1">
    <location>
        <begin position="168"/>
        <end position="186"/>
    </location>
</feature>
<evidence type="ECO:0000256" key="1">
    <source>
        <dbReference type="SAM" id="MobiDB-lite"/>
    </source>
</evidence>
<evidence type="ECO:0000313" key="2">
    <source>
        <dbReference type="EMBL" id="CAL5140739.1"/>
    </source>
</evidence>
<evidence type="ECO:0000313" key="3">
    <source>
        <dbReference type="Proteomes" id="UP001497525"/>
    </source>
</evidence>
<feature type="region of interest" description="Disordered" evidence="1">
    <location>
        <begin position="306"/>
        <end position="353"/>
    </location>
</feature>
<gene>
    <name evidence="2" type="ORF">CDAUBV1_LOCUS16034</name>
</gene>
<name>A0AAV2TZA9_CALDB</name>
<dbReference type="EMBL" id="CAXLJL010000778">
    <property type="protein sequence ID" value="CAL5140739.1"/>
    <property type="molecule type" value="Genomic_DNA"/>
</dbReference>
<feature type="compositionally biased region" description="Basic and acidic residues" evidence="1">
    <location>
        <begin position="270"/>
        <end position="283"/>
    </location>
</feature>
<dbReference type="Proteomes" id="UP001497525">
    <property type="component" value="Unassembled WGS sequence"/>
</dbReference>
<accession>A0AAV2TZA9</accession>
<feature type="compositionally biased region" description="Polar residues" evidence="1">
    <location>
        <begin position="45"/>
        <end position="57"/>
    </location>
</feature>
<feature type="compositionally biased region" description="Low complexity" evidence="1">
    <location>
        <begin position="58"/>
        <end position="84"/>
    </location>
</feature>
<proteinExistence type="predicted"/>
<feature type="region of interest" description="Disordered" evidence="1">
    <location>
        <begin position="155"/>
        <end position="234"/>
    </location>
</feature>
<protein>
    <submittedName>
        <fullName evidence="2">Uncharacterized protein</fullName>
    </submittedName>
</protein>
<dbReference type="AlphaFoldDB" id="A0AAV2TZA9"/>
<feature type="compositionally biased region" description="Polar residues" evidence="1">
    <location>
        <begin position="187"/>
        <end position="208"/>
    </location>
</feature>
<sequence>MVVADDLLIDKTKPKPGIFPDEADYINTSDQNREEGKTSDESFRSGETSTSGESRQPTSSLDDTTTSLQSSLELQTQLADNGKPPARPPKPIGIIIGRGSAEKDADQNELAVREVECKLRSMKPLPDPPRIESKFSPDDAYEGLDYNLPCYEEPNHEGFMNQIYTESGKSEKSKETQKPKKSDSTRKSVFNKLSQIVKNSSPRRSPTGSVHDKTNAPSFVKRFIPPSKTENTPQFVEDFRVSSSTTVSDIQDISSDNTDHGATSNTEASTKAKHEGDNRKPEGKNPTLTQSLRGHASFLRSFSAAQSNMVSKDPPQRPPSPASFRTKSSTNVLGTKRAFGGGGGGGRFWPSTKSPNRTQSYACAIYVDNNAAPDIVLSAKGTFIRSHKLPAEIICKSADEPQSTTHSSASPAREMDPLNLKEAGLIDLREGEKLYVYGVYMEPRLLVKNVLGEYGLARLSEVKDAEIYWNQLKGEDMPSGEEPAVS</sequence>
<feature type="compositionally biased region" description="Basic and acidic residues" evidence="1">
    <location>
        <begin position="31"/>
        <end position="44"/>
    </location>
</feature>
<feature type="compositionally biased region" description="Polar residues" evidence="1">
    <location>
        <begin position="246"/>
        <end position="269"/>
    </location>
</feature>
<feature type="region of interest" description="Disordered" evidence="1">
    <location>
        <begin position="1"/>
        <end position="108"/>
    </location>
</feature>